<comment type="caution">
    <text evidence="1">The sequence shown here is derived from an EMBL/GenBank/DDBJ whole genome shotgun (WGS) entry which is preliminary data.</text>
</comment>
<keyword evidence="2" id="KW-1185">Reference proteome</keyword>
<name>S8C254_DACHA</name>
<organism evidence="1 2">
    <name type="scientific">Dactylellina haptotyla (strain CBS 200.50)</name>
    <name type="common">Nematode-trapping fungus</name>
    <name type="synonym">Monacrosporium haptotylum</name>
    <dbReference type="NCBI Taxonomy" id="1284197"/>
    <lineage>
        <taxon>Eukaryota</taxon>
        <taxon>Fungi</taxon>
        <taxon>Dikarya</taxon>
        <taxon>Ascomycota</taxon>
        <taxon>Pezizomycotina</taxon>
        <taxon>Orbiliomycetes</taxon>
        <taxon>Orbiliales</taxon>
        <taxon>Orbiliaceae</taxon>
        <taxon>Dactylellina</taxon>
    </lineage>
</organism>
<evidence type="ECO:0000313" key="1">
    <source>
        <dbReference type="EMBL" id="EPS41697.1"/>
    </source>
</evidence>
<dbReference type="HOGENOM" id="CLU_2621973_0_0_1"/>
<dbReference type="Proteomes" id="UP000015100">
    <property type="component" value="Unassembled WGS sequence"/>
</dbReference>
<evidence type="ECO:0000313" key="2">
    <source>
        <dbReference type="Proteomes" id="UP000015100"/>
    </source>
</evidence>
<reference evidence="1 2" key="1">
    <citation type="journal article" date="2013" name="PLoS Genet.">
        <title>Genomic mechanisms accounting for the adaptation to parasitism in nematode-trapping fungi.</title>
        <authorList>
            <person name="Meerupati T."/>
            <person name="Andersson K.M."/>
            <person name="Friman E."/>
            <person name="Kumar D."/>
            <person name="Tunlid A."/>
            <person name="Ahren D."/>
        </authorList>
    </citation>
    <scope>NUCLEOTIDE SEQUENCE [LARGE SCALE GENOMIC DNA]</scope>
    <source>
        <strain evidence="1 2">CBS 200.50</strain>
    </source>
</reference>
<protein>
    <submittedName>
        <fullName evidence="1">Uncharacterized protein</fullName>
    </submittedName>
</protein>
<proteinExistence type="predicted"/>
<reference evidence="2" key="2">
    <citation type="submission" date="2013-04" db="EMBL/GenBank/DDBJ databases">
        <title>Genomic mechanisms accounting for the adaptation to parasitism in nematode-trapping fungi.</title>
        <authorList>
            <person name="Ahren D.G."/>
        </authorList>
    </citation>
    <scope>NUCLEOTIDE SEQUENCE [LARGE SCALE GENOMIC DNA]</scope>
    <source>
        <strain evidence="2">CBS 200.50</strain>
    </source>
</reference>
<dbReference type="AlphaFoldDB" id="S8C254"/>
<gene>
    <name evidence="1" type="ORF">H072_4418</name>
</gene>
<accession>S8C254</accession>
<dbReference type="EMBL" id="AQGS01000224">
    <property type="protein sequence ID" value="EPS41697.1"/>
    <property type="molecule type" value="Genomic_DNA"/>
</dbReference>
<sequence length="78" mass="9129">MVYLINPLFKKYIFNLKKVPTYNRGKRTTDIGTTKIDIYYFNKVEIIQERCDDLHNYRPPGIALFTKSAMSGTVVYTT</sequence>